<feature type="domain" description="HTH lacI-type" evidence="4">
    <location>
        <begin position="2"/>
        <end position="56"/>
    </location>
</feature>
<accession>D7BGX7</accession>
<dbReference type="InterPro" id="IPR028082">
    <property type="entry name" value="Peripla_BP_I"/>
</dbReference>
<gene>
    <name evidence="5" type="ordered locus">Mesil_0187</name>
</gene>
<sequence>MKSLEDVAKLAKVSTATVSRALSRPDMVAEETRKRILAAVEELGYQPNRLARSLRQRSSRSLGLIITDILNPFHATVAKGVQDAAEKHDYTVFLFNTDEDPEKERRALNVLRGHLPQGLLIVPTPRTRENLKLVANLPTIELDRESGTPGAHSVMVDNIGGARAAIEHLTALGHRRIGMIVGRLDITTAVERHQGYRDGLAAAGIPYREELVLPGNHREEGGRIAAHALLSRPPGERPTALFVGNNEMTVGAVLAARELGLRIPQDLSIVGFDDSRWARTMQPALSVVAQPEYDIGFLACETLLSLLRHGKAMQPVRIRLATNLIVRDSTAPPGHISQP</sequence>
<dbReference type="InterPro" id="IPR010982">
    <property type="entry name" value="Lambda_DNA-bd_dom_sf"/>
</dbReference>
<dbReference type="PANTHER" id="PTHR30146">
    <property type="entry name" value="LACI-RELATED TRANSCRIPTIONAL REPRESSOR"/>
    <property type="match status" value="1"/>
</dbReference>
<dbReference type="Pfam" id="PF13377">
    <property type="entry name" value="Peripla_BP_3"/>
    <property type="match status" value="1"/>
</dbReference>
<dbReference type="Proteomes" id="UP000001916">
    <property type="component" value="Chromosome"/>
</dbReference>
<evidence type="ECO:0000256" key="3">
    <source>
        <dbReference type="ARBA" id="ARBA00023163"/>
    </source>
</evidence>
<dbReference type="InterPro" id="IPR046335">
    <property type="entry name" value="LacI/GalR-like_sensor"/>
</dbReference>
<keyword evidence="2" id="KW-0238">DNA-binding</keyword>
<dbReference type="PANTHER" id="PTHR30146:SF138">
    <property type="entry name" value="TRANSCRIPTIONAL REGULATORY PROTEIN"/>
    <property type="match status" value="1"/>
</dbReference>
<dbReference type="PROSITE" id="PS00356">
    <property type="entry name" value="HTH_LACI_1"/>
    <property type="match status" value="1"/>
</dbReference>
<protein>
    <submittedName>
        <fullName evidence="5">Transcriptional regulator, LacI family</fullName>
    </submittedName>
</protein>
<evidence type="ECO:0000313" key="5">
    <source>
        <dbReference type="EMBL" id="ADH62131.1"/>
    </source>
</evidence>
<dbReference type="Gene3D" id="3.40.50.2300">
    <property type="match status" value="2"/>
</dbReference>
<proteinExistence type="predicted"/>
<evidence type="ECO:0000313" key="6">
    <source>
        <dbReference type="Proteomes" id="UP000001916"/>
    </source>
</evidence>
<keyword evidence="1" id="KW-0805">Transcription regulation</keyword>
<dbReference type="OrthoDB" id="9784962at2"/>
<keyword evidence="3" id="KW-0804">Transcription</keyword>
<dbReference type="HOGENOM" id="CLU_037628_6_1_0"/>
<dbReference type="AlphaFoldDB" id="D7BGX7"/>
<dbReference type="KEGG" id="msv:Mesil_0187"/>
<dbReference type="GO" id="GO:0003700">
    <property type="term" value="F:DNA-binding transcription factor activity"/>
    <property type="evidence" value="ECO:0007669"/>
    <property type="project" value="TreeGrafter"/>
</dbReference>
<reference evidence="5 6" key="1">
    <citation type="journal article" date="2010" name="Stand. Genomic Sci.">
        <title>Complete genome sequence of Meiothermus silvanus type strain (VI-R2).</title>
        <authorList>
            <person name="Sikorski J."/>
            <person name="Tindall B.J."/>
            <person name="Lowry S."/>
            <person name="Lucas S."/>
            <person name="Nolan M."/>
            <person name="Copeland A."/>
            <person name="Glavina Del Rio T."/>
            <person name="Tice H."/>
            <person name="Cheng J.F."/>
            <person name="Han C."/>
            <person name="Pitluck S."/>
            <person name="Liolios K."/>
            <person name="Ivanova N."/>
            <person name="Mavromatis K."/>
            <person name="Mikhailova N."/>
            <person name="Pati A."/>
            <person name="Goodwin L."/>
            <person name="Chen A."/>
            <person name="Palaniappan K."/>
            <person name="Land M."/>
            <person name="Hauser L."/>
            <person name="Chang Y.J."/>
            <person name="Jeffries C.D."/>
            <person name="Rohde M."/>
            <person name="Goker M."/>
            <person name="Woyke T."/>
            <person name="Bristow J."/>
            <person name="Eisen J.A."/>
            <person name="Markowitz V."/>
            <person name="Hugenholtz P."/>
            <person name="Kyrpides N.C."/>
            <person name="Klenk H.P."/>
            <person name="Lapidus A."/>
        </authorList>
    </citation>
    <scope>NUCLEOTIDE SEQUENCE [LARGE SCALE GENOMIC DNA]</scope>
    <source>
        <strain evidence="6">ATCC 700542 / DSM 9946 / VI-R2</strain>
    </source>
</reference>
<organism evidence="5 6">
    <name type="scientific">Allomeiothermus silvanus (strain ATCC 700542 / DSM 9946 / NBRC 106475 / NCIMB 13440 / VI-R2)</name>
    <name type="common">Thermus silvanus</name>
    <dbReference type="NCBI Taxonomy" id="526227"/>
    <lineage>
        <taxon>Bacteria</taxon>
        <taxon>Thermotogati</taxon>
        <taxon>Deinococcota</taxon>
        <taxon>Deinococci</taxon>
        <taxon>Thermales</taxon>
        <taxon>Thermaceae</taxon>
        <taxon>Allomeiothermus</taxon>
    </lineage>
</organism>
<dbReference type="RefSeq" id="WP_013156738.1">
    <property type="nucleotide sequence ID" value="NC_014212.1"/>
</dbReference>
<dbReference type="InterPro" id="IPR000843">
    <property type="entry name" value="HTH_LacI"/>
</dbReference>
<keyword evidence="6" id="KW-1185">Reference proteome</keyword>
<dbReference type="Gene3D" id="1.10.260.40">
    <property type="entry name" value="lambda repressor-like DNA-binding domains"/>
    <property type="match status" value="1"/>
</dbReference>
<dbReference type="EMBL" id="CP002042">
    <property type="protein sequence ID" value="ADH62131.1"/>
    <property type="molecule type" value="Genomic_DNA"/>
</dbReference>
<dbReference type="CDD" id="cd01392">
    <property type="entry name" value="HTH_LacI"/>
    <property type="match status" value="1"/>
</dbReference>
<dbReference type="Pfam" id="PF00356">
    <property type="entry name" value="LacI"/>
    <property type="match status" value="1"/>
</dbReference>
<dbReference type="SMART" id="SM00354">
    <property type="entry name" value="HTH_LACI"/>
    <property type="match status" value="1"/>
</dbReference>
<evidence type="ECO:0000259" key="4">
    <source>
        <dbReference type="PROSITE" id="PS50932"/>
    </source>
</evidence>
<dbReference type="eggNOG" id="COG1609">
    <property type="taxonomic scope" value="Bacteria"/>
</dbReference>
<evidence type="ECO:0000256" key="2">
    <source>
        <dbReference type="ARBA" id="ARBA00023125"/>
    </source>
</evidence>
<dbReference type="GO" id="GO:0000976">
    <property type="term" value="F:transcription cis-regulatory region binding"/>
    <property type="evidence" value="ECO:0007669"/>
    <property type="project" value="TreeGrafter"/>
</dbReference>
<dbReference type="PROSITE" id="PS50932">
    <property type="entry name" value="HTH_LACI_2"/>
    <property type="match status" value="1"/>
</dbReference>
<evidence type="ECO:0000256" key="1">
    <source>
        <dbReference type="ARBA" id="ARBA00023015"/>
    </source>
</evidence>
<dbReference type="SUPFAM" id="SSF53822">
    <property type="entry name" value="Periplasmic binding protein-like I"/>
    <property type="match status" value="1"/>
</dbReference>
<name>D7BGX7_ALLS1</name>
<dbReference type="SUPFAM" id="SSF47413">
    <property type="entry name" value="lambda repressor-like DNA-binding domains"/>
    <property type="match status" value="1"/>
</dbReference>